<evidence type="ECO:0000259" key="1">
    <source>
        <dbReference type="Pfam" id="PF13629"/>
    </source>
</evidence>
<sequence>MLTTAALLSLCLSAEPVRLSPGTQEVLRVPAVSRVGVGDPNVVDVTPTSRGELVITAKSRGRTTLTLWTGKGIETRQVVVDDGKSTELGKLVKTMVNPTLKVEEYSGVTVIDGMLDSPAELRRLRELVGNDGNVKVLARLDPRVLPAVAQNITAALHKQGLPNANVAIYGQTLVLEGSVADERERQKAQLIADSYAADVLTRL</sequence>
<organism evidence="2 3">
    <name type="scientific">Archangium gephyra</name>
    <dbReference type="NCBI Taxonomy" id="48"/>
    <lineage>
        <taxon>Bacteria</taxon>
        <taxon>Pseudomonadati</taxon>
        <taxon>Myxococcota</taxon>
        <taxon>Myxococcia</taxon>
        <taxon>Myxococcales</taxon>
        <taxon>Cystobacterineae</taxon>
        <taxon>Archangiaceae</taxon>
        <taxon>Archangium</taxon>
    </lineage>
</organism>
<dbReference type="InterPro" id="IPR032789">
    <property type="entry name" value="T2SS-T3SS_pil_N"/>
</dbReference>
<dbReference type="Pfam" id="PF13629">
    <property type="entry name" value="T2SS-T3SS_pil_N"/>
    <property type="match status" value="1"/>
</dbReference>
<gene>
    <name evidence="2" type="ORF">DI536_23090</name>
</gene>
<accession>A0A2W5VFU3</accession>
<dbReference type="Proteomes" id="UP000249061">
    <property type="component" value="Unassembled WGS sequence"/>
</dbReference>
<name>A0A2W5VFU3_9BACT</name>
<comment type="caution">
    <text evidence="2">The sequence shown here is derived from an EMBL/GenBank/DDBJ whole genome shotgun (WGS) entry which is preliminary data.</text>
</comment>
<proteinExistence type="predicted"/>
<protein>
    <recommendedName>
        <fullName evidence="1">Pilus formation protein N-terminal domain-containing protein</fullName>
    </recommendedName>
</protein>
<evidence type="ECO:0000313" key="3">
    <source>
        <dbReference type="Proteomes" id="UP000249061"/>
    </source>
</evidence>
<feature type="domain" description="Pilus formation protein N-terminal" evidence="1">
    <location>
        <begin position="14"/>
        <end position="80"/>
    </location>
</feature>
<reference evidence="2 3" key="1">
    <citation type="submission" date="2017-08" db="EMBL/GenBank/DDBJ databases">
        <title>Infants hospitalized years apart are colonized by the same room-sourced microbial strains.</title>
        <authorList>
            <person name="Brooks B."/>
            <person name="Olm M.R."/>
            <person name="Firek B.A."/>
            <person name="Baker R."/>
            <person name="Thomas B.C."/>
            <person name="Morowitz M.J."/>
            <person name="Banfield J.F."/>
        </authorList>
    </citation>
    <scope>NUCLEOTIDE SEQUENCE [LARGE SCALE GENOMIC DNA]</scope>
    <source>
        <strain evidence="2">S2_003_000_R2_14</strain>
    </source>
</reference>
<evidence type="ECO:0000313" key="2">
    <source>
        <dbReference type="EMBL" id="PZR09121.1"/>
    </source>
</evidence>
<dbReference type="EMBL" id="QFQP01000022">
    <property type="protein sequence ID" value="PZR09121.1"/>
    <property type="molecule type" value="Genomic_DNA"/>
</dbReference>
<dbReference type="AlphaFoldDB" id="A0A2W5VFU3"/>